<organism evidence="1 2">
    <name type="scientific">Nocardioides hankookensis</name>
    <dbReference type="NCBI Taxonomy" id="443157"/>
    <lineage>
        <taxon>Bacteria</taxon>
        <taxon>Bacillati</taxon>
        <taxon>Actinomycetota</taxon>
        <taxon>Actinomycetes</taxon>
        <taxon>Propionibacteriales</taxon>
        <taxon>Nocardioidaceae</taxon>
        <taxon>Nocardioides</taxon>
    </lineage>
</organism>
<proteinExistence type="predicted"/>
<dbReference type="EMBL" id="JBHSRJ010000002">
    <property type="protein sequence ID" value="MFC6042162.1"/>
    <property type="molecule type" value="Genomic_DNA"/>
</dbReference>
<protein>
    <submittedName>
        <fullName evidence="1">Sulfotransferase family protein</fullName>
        <ecNumber evidence="1">2.8.2.-</ecNumber>
    </submittedName>
</protein>
<dbReference type="Proteomes" id="UP001596135">
    <property type="component" value="Unassembled WGS sequence"/>
</dbReference>
<accession>A0ABW1LFZ1</accession>
<name>A0ABW1LFZ1_9ACTN</name>
<dbReference type="Pfam" id="PF13469">
    <property type="entry name" value="Sulfotransfer_3"/>
    <property type="match status" value="1"/>
</dbReference>
<sequence>MTTTASTETTGQRHERLVAAAIDAAGSDDFGADSWQEGLDLYLESLAGSAQLNEIGVGVAEDGIVTDLANRLRIEAWRKDHPDVAAQEVRRPIIIVGQPRTGTTILHDLMAQDPANRAPLSWEMERPVPAPRTATFETDPRIDECQAGFDLVESFIPGFAAFHELGARLAQEDVRIFTSDFRSMQHTLQFEVPAYNHWLLHETDMAPAYAWHRRFLQHLQSEHHSERWLLKSPAHLWSLPALLAEYPDAIVIQNHRDPLKVIASISALGASLREMTTDHFEVTRLAAQYGADIPVGLDRALEARRDGVFGPGQVVDVRYQDIRHDLIGAVARIYDEIGLELTAEAESRMRTFLAAHPGDQGGSLKRYSFAETGLDQGELRERVREYQEFFDVESEALD</sequence>
<evidence type="ECO:0000313" key="2">
    <source>
        <dbReference type="Proteomes" id="UP001596135"/>
    </source>
</evidence>
<gene>
    <name evidence="1" type="ORF">ACFPYL_03715</name>
</gene>
<dbReference type="InterPro" id="IPR027417">
    <property type="entry name" value="P-loop_NTPase"/>
</dbReference>
<dbReference type="SUPFAM" id="SSF52540">
    <property type="entry name" value="P-loop containing nucleoside triphosphate hydrolases"/>
    <property type="match status" value="1"/>
</dbReference>
<comment type="caution">
    <text evidence="1">The sequence shown here is derived from an EMBL/GenBank/DDBJ whole genome shotgun (WGS) entry which is preliminary data.</text>
</comment>
<keyword evidence="1" id="KW-0808">Transferase</keyword>
<dbReference type="PANTHER" id="PTHR36451">
    <property type="entry name" value="PAPS-DEPENDENT SULFOTRANSFERASE STF3"/>
    <property type="match status" value="1"/>
</dbReference>
<dbReference type="InterPro" id="IPR052736">
    <property type="entry name" value="Stf3_sulfotransferase"/>
</dbReference>
<dbReference type="Gene3D" id="3.40.50.300">
    <property type="entry name" value="P-loop containing nucleotide triphosphate hydrolases"/>
    <property type="match status" value="1"/>
</dbReference>
<dbReference type="RefSeq" id="WP_379150462.1">
    <property type="nucleotide sequence ID" value="NZ_JBHSRJ010000002.1"/>
</dbReference>
<dbReference type="GO" id="GO:0016740">
    <property type="term" value="F:transferase activity"/>
    <property type="evidence" value="ECO:0007669"/>
    <property type="project" value="UniProtKB-KW"/>
</dbReference>
<dbReference type="PANTHER" id="PTHR36451:SF1">
    <property type="entry name" value="OMEGA-HYDROXY-BETA-DIHYDROMENAQUINONE-9 SULFOTRANSFERASE STF3"/>
    <property type="match status" value="1"/>
</dbReference>
<dbReference type="EC" id="2.8.2.-" evidence="1"/>
<evidence type="ECO:0000313" key="1">
    <source>
        <dbReference type="EMBL" id="MFC6042162.1"/>
    </source>
</evidence>
<reference evidence="2" key="1">
    <citation type="journal article" date="2019" name="Int. J. Syst. Evol. Microbiol.">
        <title>The Global Catalogue of Microorganisms (GCM) 10K type strain sequencing project: providing services to taxonomists for standard genome sequencing and annotation.</title>
        <authorList>
            <consortium name="The Broad Institute Genomics Platform"/>
            <consortium name="The Broad Institute Genome Sequencing Center for Infectious Disease"/>
            <person name="Wu L."/>
            <person name="Ma J."/>
        </authorList>
    </citation>
    <scope>NUCLEOTIDE SEQUENCE [LARGE SCALE GENOMIC DNA]</scope>
    <source>
        <strain evidence="2">CCUG 54522</strain>
    </source>
</reference>
<keyword evidence="2" id="KW-1185">Reference proteome</keyword>